<evidence type="ECO:0000256" key="1">
    <source>
        <dbReference type="SAM" id="MobiDB-lite"/>
    </source>
</evidence>
<name>A0A9P8LA00_9PEZI</name>
<keyword evidence="2" id="KW-0812">Transmembrane</keyword>
<evidence type="ECO:0000256" key="2">
    <source>
        <dbReference type="SAM" id="Phobius"/>
    </source>
</evidence>
<feature type="transmembrane region" description="Helical" evidence="2">
    <location>
        <begin position="437"/>
        <end position="458"/>
    </location>
</feature>
<protein>
    <recommendedName>
        <fullName evidence="3">CorA-like transporter domain-containing protein</fullName>
    </recommendedName>
</protein>
<keyword evidence="5" id="KW-1185">Reference proteome</keyword>
<gene>
    <name evidence="4" type="ORF">GP486_004941</name>
</gene>
<proteinExistence type="predicted"/>
<dbReference type="Proteomes" id="UP000750711">
    <property type="component" value="Unassembled WGS sequence"/>
</dbReference>
<comment type="caution">
    <text evidence="4">The sequence shown here is derived from an EMBL/GenBank/DDBJ whole genome shotgun (WGS) entry which is preliminary data.</text>
</comment>
<keyword evidence="2" id="KW-1133">Transmembrane helix</keyword>
<feature type="compositionally biased region" description="Polar residues" evidence="1">
    <location>
        <begin position="526"/>
        <end position="538"/>
    </location>
</feature>
<accession>A0A9P8LA00</accession>
<reference evidence="4" key="1">
    <citation type="submission" date="2021-03" db="EMBL/GenBank/DDBJ databases">
        <title>Comparative genomics and phylogenomic investigation of the class Geoglossomycetes provide insights into ecological specialization and systematics.</title>
        <authorList>
            <person name="Melie T."/>
            <person name="Pirro S."/>
            <person name="Miller A.N."/>
            <person name="Quandt A."/>
        </authorList>
    </citation>
    <scope>NUCLEOTIDE SEQUENCE</scope>
    <source>
        <strain evidence="4">CAQ_001_2017</strain>
    </source>
</reference>
<evidence type="ECO:0000313" key="4">
    <source>
        <dbReference type="EMBL" id="KAH0558401.1"/>
    </source>
</evidence>
<dbReference type="Pfam" id="PF26616">
    <property type="entry name" value="CorA-like"/>
    <property type="match status" value="1"/>
</dbReference>
<dbReference type="EMBL" id="JAGHQM010000857">
    <property type="protein sequence ID" value="KAH0558401.1"/>
    <property type="molecule type" value="Genomic_DNA"/>
</dbReference>
<dbReference type="InterPro" id="IPR058257">
    <property type="entry name" value="CorA-like_dom"/>
</dbReference>
<keyword evidence="2" id="KW-0472">Membrane</keyword>
<dbReference type="AlphaFoldDB" id="A0A9P8LA00"/>
<evidence type="ECO:0000313" key="5">
    <source>
        <dbReference type="Proteomes" id="UP000750711"/>
    </source>
</evidence>
<feature type="domain" description="CorA-like transporter" evidence="3">
    <location>
        <begin position="103"/>
        <end position="292"/>
    </location>
</feature>
<sequence length="538" mass="60277">MALCPDLDNTESLRTKINQKACVLFGAQPGKPQLQVNRLIKKANSEGKESIRFEKNQDVIDRSEIEGLWHVRGPHIPFPSRFPGSTCQTPIALYCQESNDLSQIFIIRQNRSWTTLNISRELFGDFLSAYGVFSRYWRFVFTFGIKWEENEFEFPGFASRHISPSGSGLDEAYGAESAYILRRAELNNRKLTEGQSPWSIRQTAVYHKFSLNSAPSKPSVYHTSPLQTPRSTFLLITPSQIAENQLHESFEPSVLDGGTISLWNIHRLLIADSLSGWMDYMAWMEVQLREQSSCVALTNAGAEKDLSALAEFGVDFKNRQTLKLLEDSIIDLQIILSTKLSTITGIRDLCNKCCEKHHSAEEEVCECDQVIEDFNGYVKEVETHIERAKALRERASGSELTAVPDYKKHKANGWKNFFSTQFVHTGEGGNMRVSTNAWLLAAIAVPLTVLTIVMWWIWVRYVNVSLPSASLPPNLPVIPRKASLRALFLPSKKQPPTDIESGIASPQGTVYKPESSPRPLGDSGIGTWSSTATTVKSG</sequence>
<evidence type="ECO:0000259" key="3">
    <source>
        <dbReference type="Pfam" id="PF26616"/>
    </source>
</evidence>
<feature type="region of interest" description="Disordered" evidence="1">
    <location>
        <begin position="493"/>
        <end position="538"/>
    </location>
</feature>
<organism evidence="4 5">
    <name type="scientific">Trichoglossum hirsutum</name>
    <dbReference type="NCBI Taxonomy" id="265104"/>
    <lineage>
        <taxon>Eukaryota</taxon>
        <taxon>Fungi</taxon>
        <taxon>Dikarya</taxon>
        <taxon>Ascomycota</taxon>
        <taxon>Pezizomycotina</taxon>
        <taxon>Geoglossomycetes</taxon>
        <taxon>Geoglossales</taxon>
        <taxon>Geoglossaceae</taxon>
        <taxon>Trichoglossum</taxon>
    </lineage>
</organism>